<reference evidence="3 4" key="1">
    <citation type="journal article" date="2014" name="BMC Genomics">
        <title>Comparative genomics of the major fungal agents of human and animal Sporotrichosis: Sporothrix schenckii and Sporothrix brasiliensis.</title>
        <authorList>
            <person name="Teixeira M.M."/>
            <person name="de Almeida L.G."/>
            <person name="Kubitschek-Barreira P."/>
            <person name="Alves F.L."/>
            <person name="Kioshima E.S."/>
            <person name="Abadio A.K."/>
            <person name="Fernandes L."/>
            <person name="Derengowski L.S."/>
            <person name="Ferreira K.S."/>
            <person name="Souza R.C."/>
            <person name="Ruiz J.C."/>
            <person name="de Andrade N.C."/>
            <person name="Paes H.C."/>
            <person name="Nicola A.M."/>
            <person name="Albuquerque P."/>
            <person name="Gerber A.L."/>
            <person name="Martins V.P."/>
            <person name="Peconick L.D."/>
            <person name="Neto A.V."/>
            <person name="Chaucanez C.B."/>
            <person name="Silva P.A."/>
            <person name="Cunha O.L."/>
            <person name="de Oliveira F.F."/>
            <person name="dos Santos T.C."/>
            <person name="Barros A.L."/>
            <person name="Soares M.A."/>
            <person name="de Oliveira L.M."/>
            <person name="Marini M.M."/>
            <person name="Villalobos-Duno H."/>
            <person name="Cunha M.M."/>
            <person name="de Hoog S."/>
            <person name="da Silveira J.F."/>
            <person name="Henrissat B."/>
            <person name="Nino-Vega G.A."/>
            <person name="Cisalpino P.S."/>
            <person name="Mora-Montes H.M."/>
            <person name="Almeida S.R."/>
            <person name="Stajich J.E."/>
            <person name="Lopes-Bezerra L.M."/>
            <person name="Vasconcelos A.T."/>
            <person name="Felipe M.S."/>
        </authorList>
    </citation>
    <scope>NUCLEOTIDE SEQUENCE [LARGE SCALE GENOMIC DNA]</scope>
    <source>
        <strain evidence="3 4">1099-18</strain>
    </source>
</reference>
<proteinExistence type="predicted"/>
<dbReference type="OrthoDB" id="10420765at2759"/>
<reference evidence="3 4" key="2">
    <citation type="journal article" date="2015" name="Eukaryot. Cell">
        <title>Asexual propagation of a virulent clone complex in a human and feline outbreak of sporotrichosis.</title>
        <authorList>
            <person name="Teixeira Mde M."/>
            <person name="Rodrigues A.M."/>
            <person name="Tsui C.K."/>
            <person name="de Almeida L.G."/>
            <person name="Van Diepeningen A.D."/>
            <person name="van den Ende B.G."/>
            <person name="Fernandes G.F."/>
            <person name="Kano R."/>
            <person name="Hamelin R.C."/>
            <person name="Lopes-Bezerra L.M."/>
            <person name="Vasconcelos A.T."/>
            <person name="de Hoog S."/>
            <person name="de Camargo Z.P."/>
            <person name="Felipe M.S."/>
        </authorList>
    </citation>
    <scope>NUCLEOTIDE SEQUENCE [LARGE SCALE GENOMIC DNA]</scope>
    <source>
        <strain evidence="3 4">1099-18</strain>
    </source>
</reference>
<sequence length="600" mass="63754">MTSHEPSPPLVPTAAFASALSRVVTPADRAKNVTEWVHRLSRASTENSSTNMPALARTPNRRGKRRQHRSLDDCGYNAAVLAPAPDPTPKSIARCPLSSEQREALSALQDLQNAGSDELSADEDDTVESTAPQDHRTGSAQNEDGNNASSTNMDPQVTQLHIAIHERLQRQRAVARGRRTIAGVSVPWPKRWAGSLQWRQNQAARQQLWESSFDGTTGTLGATGGLASGLTTSITQRLSPDLSATHQISLTANIGGNVGGTTAPAAVVPVAPPAATTAPKKNAKANKLVGDGTDIPQQWKWFLSPRETILEWAMTKARSEKRMERKRTKKDKAAQRKALKALKEQEAKVAQKSVSVDVYGPGVATGEEVPLDGDDVVRTAEQQLEARARARAAATLGPRPPGTEAELAVEAEAFAAAAVAPRLVTQYGRVWVRPKNMYGEEGSVAATGDGAASNVDNDNIGDASSYYEIGPGVATSPPPCCACGVSAPPNSVVDSGYGHMEAPVIFDEEEEENWPSSLIQLVSLSLTSGTELPSHATESASQAATTTVRCSCRSGPPTAGAISEVDGATEVPASYRRRSWARCESSFDDGRSFVTCLSRL</sequence>
<feature type="compositionally biased region" description="Polar residues" evidence="2">
    <location>
        <begin position="42"/>
        <end position="52"/>
    </location>
</feature>
<dbReference type="KEGG" id="ssck:SPSK_04138"/>
<gene>
    <name evidence="3" type="ORF">SPSK_04138</name>
</gene>
<evidence type="ECO:0000313" key="4">
    <source>
        <dbReference type="Proteomes" id="UP000033710"/>
    </source>
</evidence>
<evidence type="ECO:0000313" key="3">
    <source>
        <dbReference type="EMBL" id="KJR83500.1"/>
    </source>
</evidence>
<keyword evidence="1" id="KW-0175">Coiled coil</keyword>
<feature type="compositionally biased region" description="Polar residues" evidence="2">
    <location>
        <begin position="128"/>
        <end position="153"/>
    </location>
</feature>
<dbReference type="GeneID" id="27666226"/>
<dbReference type="VEuPathDB" id="FungiDB:SPSK_04138"/>
<feature type="compositionally biased region" description="Basic residues" evidence="2">
    <location>
        <begin position="59"/>
        <end position="68"/>
    </location>
</feature>
<feature type="region of interest" description="Disordered" evidence="2">
    <location>
        <begin position="114"/>
        <end position="153"/>
    </location>
</feature>
<name>A0A0F2M404_SPOSC</name>
<organism evidence="3 4">
    <name type="scientific">Sporothrix schenckii 1099-18</name>
    <dbReference type="NCBI Taxonomy" id="1397361"/>
    <lineage>
        <taxon>Eukaryota</taxon>
        <taxon>Fungi</taxon>
        <taxon>Dikarya</taxon>
        <taxon>Ascomycota</taxon>
        <taxon>Pezizomycotina</taxon>
        <taxon>Sordariomycetes</taxon>
        <taxon>Sordariomycetidae</taxon>
        <taxon>Ophiostomatales</taxon>
        <taxon>Ophiostomataceae</taxon>
        <taxon>Sporothrix</taxon>
    </lineage>
</organism>
<dbReference type="Proteomes" id="UP000033710">
    <property type="component" value="Unassembled WGS sequence"/>
</dbReference>
<evidence type="ECO:0000256" key="1">
    <source>
        <dbReference type="SAM" id="Coils"/>
    </source>
</evidence>
<protein>
    <submittedName>
        <fullName evidence="3">Uncharacterized protein</fullName>
    </submittedName>
</protein>
<dbReference type="AlphaFoldDB" id="A0A0F2M404"/>
<dbReference type="EMBL" id="AXCR01000010">
    <property type="protein sequence ID" value="KJR83500.1"/>
    <property type="molecule type" value="Genomic_DNA"/>
</dbReference>
<comment type="caution">
    <text evidence="3">The sequence shown here is derived from an EMBL/GenBank/DDBJ whole genome shotgun (WGS) entry which is preliminary data.</text>
</comment>
<evidence type="ECO:0000256" key="2">
    <source>
        <dbReference type="SAM" id="MobiDB-lite"/>
    </source>
</evidence>
<feature type="region of interest" description="Disordered" evidence="2">
    <location>
        <begin position="42"/>
        <end position="74"/>
    </location>
</feature>
<accession>A0A0F2M404</accession>
<dbReference type="RefSeq" id="XP_016586176.1">
    <property type="nucleotide sequence ID" value="XM_016730949.1"/>
</dbReference>
<feature type="coiled-coil region" evidence="1">
    <location>
        <begin position="316"/>
        <end position="345"/>
    </location>
</feature>